<evidence type="ECO:0000256" key="7">
    <source>
        <dbReference type="ARBA" id="ARBA00023049"/>
    </source>
</evidence>
<keyword evidence="7" id="KW-0482">Metalloprotease</keyword>
<dbReference type="PRINTS" id="PR00786">
    <property type="entry name" value="NEPRILYSIN"/>
</dbReference>
<dbReference type="PROSITE" id="PS51885">
    <property type="entry name" value="NEPRILYSIN"/>
    <property type="match status" value="1"/>
</dbReference>
<dbReference type="CDD" id="cd08662">
    <property type="entry name" value="M13"/>
    <property type="match status" value="1"/>
</dbReference>
<dbReference type="Gene3D" id="1.10.1380.10">
    <property type="entry name" value="Neutral endopeptidase , domain2"/>
    <property type="match status" value="1"/>
</dbReference>
<keyword evidence="5" id="KW-0378">Hydrolase</keyword>
<evidence type="ECO:0000256" key="6">
    <source>
        <dbReference type="ARBA" id="ARBA00022833"/>
    </source>
</evidence>
<evidence type="ECO:0000256" key="5">
    <source>
        <dbReference type="ARBA" id="ARBA00022801"/>
    </source>
</evidence>
<protein>
    <submittedName>
        <fullName evidence="10">M13 family metallopeptidase</fullName>
    </submittedName>
</protein>
<dbReference type="Pfam" id="PF05649">
    <property type="entry name" value="Peptidase_M13_N"/>
    <property type="match status" value="1"/>
</dbReference>
<comment type="caution">
    <text evidence="10">The sequence shown here is derived from an EMBL/GenBank/DDBJ whole genome shotgun (WGS) entry which is preliminary data.</text>
</comment>
<dbReference type="InterPro" id="IPR018497">
    <property type="entry name" value="Peptidase_M13_C"/>
</dbReference>
<evidence type="ECO:0000256" key="4">
    <source>
        <dbReference type="ARBA" id="ARBA00022723"/>
    </source>
</evidence>
<feature type="domain" description="Peptidase M13 C-terminal" evidence="8">
    <location>
        <begin position="440"/>
        <end position="643"/>
    </location>
</feature>
<dbReference type="SUPFAM" id="SSF55486">
    <property type="entry name" value="Metalloproteases ('zincins'), catalytic domain"/>
    <property type="match status" value="1"/>
</dbReference>
<keyword evidence="3" id="KW-0645">Protease</keyword>
<evidence type="ECO:0000256" key="1">
    <source>
        <dbReference type="ARBA" id="ARBA00001947"/>
    </source>
</evidence>
<dbReference type="InterPro" id="IPR042089">
    <property type="entry name" value="Peptidase_M13_dom_2"/>
</dbReference>
<organism evidence="10 11">
    <name type="scientific">Agrococcus citreus</name>
    <dbReference type="NCBI Taxonomy" id="84643"/>
    <lineage>
        <taxon>Bacteria</taxon>
        <taxon>Bacillati</taxon>
        <taxon>Actinomycetota</taxon>
        <taxon>Actinomycetes</taxon>
        <taxon>Micrococcales</taxon>
        <taxon>Microbacteriaceae</taxon>
        <taxon>Agrococcus</taxon>
    </lineage>
</organism>
<dbReference type="PANTHER" id="PTHR11733:SF167">
    <property type="entry name" value="FI17812P1-RELATED"/>
    <property type="match status" value="1"/>
</dbReference>
<proteinExistence type="inferred from homology"/>
<dbReference type="PANTHER" id="PTHR11733">
    <property type="entry name" value="ZINC METALLOPROTEASE FAMILY M13 NEPRILYSIN-RELATED"/>
    <property type="match status" value="1"/>
</dbReference>
<evidence type="ECO:0000256" key="3">
    <source>
        <dbReference type="ARBA" id="ARBA00022670"/>
    </source>
</evidence>
<sequence>MTSLSSGLPIDDFSDRIRPQDDLFMHVHERWLERTEIPDDKARWGSFAVLAEEAERAVREIVVEMQEAAPGTDARKVGDLYSSFLDEAAADAKGIDPIRPLLERVEQVADIDGLLALIGDLESIGGPSVAGQWVDTDPGDPTRYIVQMNQGGLGMPDESYYREEGFAEVREAYLAHLTTMFGHLGSDRAEAEAVVVFALETELATHHWDRVASRDDEKTYNVQRPAEAHPRLQPWLRAIRAPEGTFEEVVVRQPSYFEGLATMLVDERVEEWKSWLRMSILHAFGSYLTTQISRDQFAFYGTVLTGATVQRERWKRGVSLVEGMLGDAVGRIYVERHFPPHAKAAMDVLIEHLVGAYRDSISKLEWMTEGTRQRALEKLEQFTPKIGYPVRWRDYGSLEIGHDLVSNVQAATRFEHDRELAKIGRPIDRDEWFMNPQTVNAYYNPGFNEIVFPAAILQPPFFDAERDAAANFGAIGAVIGHEIGHGFDDQGSKYDGEGRLIDWWTDEDRAAFEERTGSLIAQYDALEPVAAPGYTVNGALTIGENIGDLGGLGIAWKAYEASLGGEEPPVIDGLTGAQRFFLSWAYAWQLKIRTEEAIRLVSLDPHSPNEHRTNQVVKNLDAFVEAFDVRAGDGLWLDPEARVTIW</sequence>
<keyword evidence="4" id="KW-0479">Metal-binding</keyword>
<accession>A0ABN1YXN1</accession>
<evidence type="ECO:0000313" key="10">
    <source>
        <dbReference type="EMBL" id="GAA1423854.1"/>
    </source>
</evidence>
<dbReference type="InterPro" id="IPR024079">
    <property type="entry name" value="MetalloPept_cat_dom_sf"/>
</dbReference>
<comment type="cofactor">
    <cofactor evidence="1">
        <name>Zn(2+)</name>
        <dbReference type="ChEBI" id="CHEBI:29105"/>
    </cofactor>
</comment>
<dbReference type="InterPro" id="IPR000718">
    <property type="entry name" value="Peptidase_M13"/>
</dbReference>
<dbReference type="Proteomes" id="UP001501266">
    <property type="component" value="Unassembled WGS sequence"/>
</dbReference>
<reference evidence="10 11" key="1">
    <citation type="journal article" date="2019" name="Int. J. Syst. Evol. Microbiol.">
        <title>The Global Catalogue of Microorganisms (GCM) 10K type strain sequencing project: providing services to taxonomists for standard genome sequencing and annotation.</title>
        <authorList>
            <consortium name="The Broad Institute Genomics Platform"/>
            <consortium name="The Broad Institute Genome Sequencing Center for Infectious Disease"/>
            <person name="Wu L."/>
            <person name="Ma J."/>
        </authorList>
    </citation>
    <scope>NUCLEOTIDE SEQUENCE [LARGE SCALE GENOMIC DNA]</scope>
    <source>
        <strain evidence="10 11">JCM 12398</strain>
    </source>
</reference>
<gene>
    <name evidence="10" type="ORF">GCM10009640_18780</name>
</gene>
<feature type="domain" description="Peptidase M13 N-terminal" evidence="9">
    <location>
        <begin position="19"/>
        <end position="389"/>
    </location>
</feature>
<evidence type="ECO:0000259" key="8">
    <source>
        <dbReference type="Pfam" id="PF01431"/>
    </source>
</evidence>
<evidence type="ECO:0000313" key="11">
    <source>
        <dbReference type="Proteomes" id="UP001501266"/>
    </source>
</evidence>
<name>A0ABN1YXN1_9MICO</name>
<keyword evidence="11" id="KW-1185">Reference proteome</keyword>
<evidence type="ECO:0000256" key="2">
    <source>
        <dbReference type="ARBA" id="ARBA00007357"/>
    </source>
</evidence>
<dbReference type="InterPro" id="IPR008753">
    <property type="entry name" value="Peptidase_M13_N"/>
</dbReference>
<dbReference type="Gene3D" id="3.40.390.10">
    <property type="entry name" value="Collagenase (Catalytic Domain)"/>
    <property type="match status" value="1"/>
</dbReference>
<comment type="similarity">
    <text evidence="2">Belongs to the peptidase M13 family.</text>
</comment>
<evidence type="ECO:0000259" key="9">
    <source>
        <dbReference type="Pfam" id="PF05649"/>
    </source>
</evidence>
<dbReference type="EMBL" id="BAAAKK010000005">
    <property type="protein sequence ID" value="GAA1423854.1"/>
    <property type="molecule type" value="Genomic_DNA"/>
</dbReference>
<dbReference type="Pfam" id="PF01431">
    <property type="entry name" value="Peptidase_M13"/>
    <property type="match status" value="1"/>
</dbReference>
<dbReference type="RefSeq" id="WP_343919747.1">
    <property type="nucleotide sequence ID" value="NZ_BAAAKK010000005.1"/>
</dbReference>
<keyword evidence="6" id="KW-0862">Zinc</keyword>